<dbReference type="EMBL" id="NEVR01000002">
    <property type="protein sequence ID" value="OZI65035.1"/>
    <property type="molecule type" value="Genomic_DNA"/>
</dbReference>
<dbReference type="GO" id="GO:0050660">
    <property type="term" value="F:flavin adenine dinucleotide binding"/>
    <property type="evidence" value="ECO:0007669"/>
    <property type="project" value="InterPro"/>
</dbReference>
<reference evidence="2 5" key="2">
    <citation type="submission" date="2017-05" db="EMBL/GenBank/DDBJ databases">
        <title>Complete and WGS of Bordetella genogroups.</title>
        <authorList>
            <person name="Spilker T."/>
            <person name="LiPuma J."/>
        </authorList>
    </citation>
    <scope>NUCLEOTIDE SEQUENCE [LARGE SCALE GENOMIC DNA]</scope>
    <source>
        <strain evidence="2 5">AU17610</strain>
    </source>
</reference>
<evidence type="ECO:0000313" key="5">
    <source>
        <dbReference type="Proteomes" id="UP000217005"/>
    </source>
</evidence>
<proteinExistence type="predicted"/>
<dbReference type="OrthoDB" id="2564795at2"/>
<comment type="caution">
    <text evidence="2">The sequence shown here is derived from an EMBL/GenBank/DDBJ whole genome shotgun (WGS) entry which is preliminary data.</text>
</comment>
<dbReference type="InterPro" id="IPR013786">
    <property type="entry name" value="AcylCoA_DH/ox_N"/>
</dbReference>
<dbReference type="Gene3D" id="2.40.110.10">
    <property type="entry name" value="Butyryl-CoA Dehydrogenase, subunit A, domain 2"/>
    <property type="match status" value="1"/>
</dbReference>
<dbReference type="SUPFAM" id="SSF56645">
    <property type="entry name" value="Acyl-CoA dehydrogenase NM domain-like"/>
    <property type="match status" value="1"/>
</dbReference>
<evidence type="ECO:0000313" key="4">
    <source>
        <dbReference type="Proteomes" id="UP000216354"/>
    </source>
</evidence>
<evidence type="ECO:0000313" key="2">
    <source>
        <dbReference type="EMBL" id="OZI29231.1"/>
    </source>
</evidence>
<dbReference type="PANTHER" id="PTHR43884:SF12">
    <property type="entry name" value="ISOVALERYL-COA DEHYDROGENASE, MITOCHONDRIAL-RELATED"/>
    <property type="match status" value="1"/>
</dbReference>
<dbReference type="InterPro" id="IPR009100">
    <property type="entry name" value="AcylCoA_DH/oxidase_NM_dom_sf"/>
</dbReference>
<keyword evidence="4" id="KW-1185">Reference proteome</keyword>
<sequence length="367" mass="38679">MAQASVVTPLPADLRDWLAARADALDTGAQAADAVTPTLGAAGVFRLGVPGAWGGVDGSDTGTAIDAIAAVAEESVAAAFMFWGQRTFIEYLLHTPNEAMRERWLPALLDGTLAGATGLSNAMKFLCGIEALQIEARETAPGEWRLDGQMPWVTNLRPGNFVVAAAVRAPDGGTAIVALPDDTPGLTRSDDLSLIALQSSHTAAIRLADAPAGPALLIHGQATQYLPKVRPAFAGLQCGLSIGLARRALREVLAGGATRPVLSDPAQTLVATLDTLRAQLIEGVLDGRFQTQPMALFELRIALAELAAEAVQLELQTHGGAAYLKHKRPGFERRWRESAFLPIVTPSLVQLRGEIAKRRALDAQATA</sequence>
<dbReference type="Gene3D" id="1.10.540.10">
    <property type="entry name" value="Acyl-CoA dehydrogenase/oxidase, N-terminal domain"/>
    <property type="match status" value="1"/>
</dbReference>
<dbReference type="SUPFAM" id="SSF47203">
    <property type="entry name" value="Acyl-CoA dehydrogenase C-terminal domain-like"/>
    <property type="match status" value="1"/>
</dbReference>
<feature type="domain" description="Acyl-CoA dehydrogenase/oxidase N-terminal" evidence="1">
    <location>
        <begin position="18"/>
        <end position="111"/>
    </location>
</feature>
<dbReference type="Pfam" id="PF02771">
    <property type="entry name" value="Acyl-CoA_dh_N"/>
    <property type="match status" value="1"/>
</dbReference>
<dbReference type="EMBL" id="NEVL01000005">
    <property type="protein sequence ID" value="OZI29231.1"/>
    <property type="molecule type" value="Genomic_DNA"/>
</dbReference>
<dbReference type="RefSeq" id="WP_094828469.1">
    <property type="nucleotide sequence ID" value="NZ_NEVL01000005.1"/>
</dbReference>
<dbReference type="InterPro" id="IPR037069">
    <property type="entry name" value="AcylCoA_DH/ox_N_sf"/>
</dbReference>
<organism evidence="2 5">
    <name type="scientific">Bordetella genomosp. 1</name>
    <dbReference type="NCBI Taxonomy" id="1395607"/>
    <lineage>
        <taxon>Bacteria</taxon>
        <taxon>Pseudomonadati</taxon>
        <taxon>Pseudomonadota</taxon>
        <taxon>Betaproteobacteria</taxon>
        <taxon>Burkholderiales</taxon>
        <taxon>Alcaligenaceae</taxon>
        <taxon>Bordetella</taxon>
    </lineage>
</organism>
<evidence type="ECO:0000313" key="3">
    <source>
        <dbReference type="EMBL" id="OZI65035.1"/>
    </source>
</evidence>
<dbReference type="GO" id="GO:0003995">
    <property type="term" value="F:acyl-CoA dehydrogenase activity"/>
    <property type="evidence" value="ECO:0007669"/>
    <property type="project" value="TreeGrafter"/>
</dbReference>
<accession>A0A261RWF7</accession>
<dbReference type="PANTHER" id="PTHR43884">
    <property type="entry name" value="ACYL-COA DEHYDROGENASE"/>
    <property type="match status" value="1"/>
</dbReference>
<gene>
    <name evidence="3" type="ORF">CAL27_08140</name>
    <name evidence="2" type="ORF">CEG14_21660</name>
</gene>
<evidence type="ECO:0000259" key="1">
    <source>
        <dbReference type="Pfam" id="PF02771"/>
    </source>
</evidence>
<name>A0A261RWF7_9BORD</name>
<dbReference type="InterPro" id="IPR046373">
    <property type="entry name" value="Acyl-CoA_Oxase/DH_mid-dom_sf"/>
</dbReference>
<dbReference type="InterPro" id="IPR036250">
    <property type="entry name" value="AcylCo_DH-like_C"/>
</dbReference>
<protein>
    <submittedName>
        <fullName evidence="2">Acyl-CoA dehydrogenase</fullName>
    </submittedName>
</protein>
<reference evidence="3 4" key="1">
    <citation type="submission" date="2017-05" db="EMBL/GenBank/DDBJ databases">
        <title>Complete and WGS of Bordetella genogroups.</title>
        <authorList>
            <person name="Spilker T."/>
            <person name="Lipuma J."/>
        </authorList>
    </citation>
    <scope>NUCLEOTIDE SEQUENCE [LARGE SCALE GENOMIC DNA]</scope>
    <source>
        <strain evidence="3 4">AU9795</strain>
    </source>
</reference>
<dbReference type="AlphaFoldDB" id="A0A261RWF7"/>
<dbReference type="Proteomes" id="UP000217005">
    <property type="component" value="Unassembled WGS sequence"/>
</dbReference>
<dbReference type="Proteomes" id="UP000216354">
    <property type="component" value="Unassembled WGS sequence"/>
</dbReference>